<protein>
    <submittedName>
        <fullName evidence="1">Phage portal protein</fullName>
    </submittedName>
</protein>
<organism evidence="1 2">
    <name type="scientific">Filibacter tadaridae</name>
    <dbReference type="NCBI Taxonomy" id="2483811"/>
    <lineage>
        <taxon>Bacteria</taxon>
        <taxon>Bacillati</taxon>
        <taxon>Bacillota</taxon>
        <taxon>Bacilli</taxon>
        <taxon>Bacillales</taxon>
        <taxon>Caryophanaceae</taxon>
        <taxon>Filibacter</taxon>
    </lineage>
</organism>
<evidence type="ECO:0000313" key="2">
    <source>
        <dbReference type="Proteomes" id="UP000270468"/>
    </source>
</evidence>
<proteinExistence type="predicted"/>
<reference evidence="1 2" key="1">
    <citation type="submission" date="2018-11" db="EMBL/GenBank/DDBJ databases">
        <authorList>
            <person name="Criscuolo A."/>
        </authorList>
    </citation>
    <scope>NUCLEOTIDE SEQUENCE [LARGE SCALE GENOMIC DNA]</scope>
    <source>
        <strain evidence="1">ATB-66</strain>
    </source>
</reference>
<dbReference type="AlphaFoldDB" id="A0A3P5XG02"/>
<dbReference type="EMBL" id="UXAV01000058">
    <property type="protein sequence ID" value="VDC33715.1"/>
    <property type="molecule type" value="Genomic_DNA"/>
</dbReference>
<dbReference type="Proteomes" id="UP000270468">
    <property type="component" value="Unassembled WGS sequence"/>
</dbReference>
<sequence length="84" mass="9478">MKMPLISKFFQSRAGPKNNFLGSTYNFFFGGTTSGKTVNERTAMQTTAVYACVRILAETIVSLPLHLYRYTDNGKEKAVEQNLY</sequence>
<gene>
    <name evidence="1" type="ORF">FILTAD_03021</name>
</gene>
<dbReference type="RefSeq" id="WP_238988267.1">
    <property type="nucleotide sequence ID" value="NZ_UXAV01000058.1"/>
</dbReference>
<keyword evidence="2" id="KW-1185">Reference proteome</keyword>
<name>A0A3P5XG02_9BACL</name>
<evidence type="ECO:0000313" key="1">
    <source>
        <dbReference type="EMBL" id="VDC33715.1"/>
    </source>
</evidence>
<accession>A0A3P5XG02</accession>